<dbReference type="PANTHER" id="PTHR31297">
    <property type="entry name" value="GLUCAN ENDO-1,6-BETA-GLUCOSIDASE B"/>
    <property type="match status" value="1"/>
</dbReference>
<evidence type="ECO:0000256" key="1">
    <source>
        <dbReference type="ARBA" id="ARBA00005641"/>
    </source>
</evidence>
<dbReference type="SUPFAM" id="SSF51445">
    <property type="entry name" value="(Trans)glycosidases"/>
    <property type="match status" value="1"/>
</dbReference>
<dbReference type="Pfam" id="PF00150">
    <property type="entry name" value="Cellulase"/>
    <property type="match status" value="1"/>
</dbReference>
<dbReference type="Proteomes" id="UP000580250">
    <property type="component" value="Unassembled WGS sequence"/>
</dbReference>
<dbReference type="InterPro" id="IPR001547">
    <property type="entry name" value="Glyco_hydro_5"/>
</dbReference>
<dbReference type="OrthoDB" id="17181at2759"/>
<evidence type="ECO:0000256" key="4">
    <source>
        <dbReference type="ARBA" id="ARBA00023295"/>
    </source>
</evidence>
<evidence type="ECO:0000313" key="9">
    <source>
        <dbReference type="Proteomes" id="UP000580250"/>
    </source>
</evidence>
<evidence type="ECO:0000256" key="6">
    <source>
        <dbReference type="SAM" id="SignalP"/>
    </source>
</evidence>
<comment type="caution">
    <text evidence="8">The sequence shown here is derived from an EMBL/GenBank/DDBJ whole genome shotgun (WGS) entry which is preliminary data.</text>
</comment>
<reference evidence="8 9" key="1">
    <citation type="submission" date="2020-08" db="EMBL/GenBank/DDBJ databases">
        <authorList>
            <person name="Koutsovoulos G."/>
            <person name="Danchin GJ E."/>
        </authorList>
    </citation>
    <scope>NUCLEOTIDE SEQUENCE [LARGE SCALE GENOMIC DNA]</scope>
</reference>
<feature type="signal peptide" evidence="6">
    <location>
        <begin position="1"/>
        <end position="18"/>
    </location>
</feature>
<protein>
    <recommendedName>
        <fullName evidence="7">Glycoside hydrolase family 5 domain-containing protein</fullName>
    </recommendedName>
</protein>
<dbReference type="PROSITE" id="PS00659">
    <property type="entry name" value="GLYCOSYL_HYDROL_F5"/>
    <property type="match status" value="1"/>
</dbReference>
<dbReference type="GO" id="GO:0008422">
    <property type="term" value="F:beta-glucosidase activity"/>
    <property type="evidence" value="ECO:0007669"/>
    <property type="project" value="TreeGrafter"/>
</dbReference>
<evidence type="ECO:0000313" key="8">
    <source>
        <dbReference type="EMBL" id="CAD2155860.1"/>
    </source>
</evidence>
<dbReference type="Gene3D" id="3.20.20.80">
    <property type="entry name" value="Glycosidases"/>
    <property type="match status" value="1"/>
</dbReference>
<dbReference type="GO" id="GO:0009251">
    <property type="term" value="P:glucan catabolic process"/>
    <property type="evidence" value="ECO:0007669"/>
    <property type="project" value="TreeGrafter"/>
</dbReference>
<organism evidence="8 9">
    <name type="scientific">Meloidogyne enterolobii</name>
    <name type="common">Root-knot nematode worm</name>
    <name type="synonym">Meloidogyne mayaguensis</name>
    <dbReference type="NCBI Taxonomy" id="390850"/>
    <lineage>
        <taxon>Eukaryota</taxon>
        <taxon>Metazoa</taxon>
        <taxon>Ecdysozoa</taxon>
        <taxon>Nematoda</taxon>
        <taxon>Chromadorea</taxon>
        <taxon>Rhabditida</taxon>
        <taxon>Tylenchina</taxon>
        <taxon>Tylenchomorpha</taxon>
        <taxon>Tylenchoidea</taxon>
        <taxon>Meloidogynidae</taxon>
        <taxon>Meloidogyninae</taxon>
        <taxon>Meloidogyne</taxon>
    </lineage>
</organism>
<evidence type="ECO:0000256" key="3">
    <source>
        <dbReference type="ARBA" id="ARBA00022801"/>
    </source>
</evidence>
<dbReference type="AlphaFoldDB" id="A0A6V7UEK0"/>
<keyword evidence="3 5" id="KW-0378">Hydrolase</keyword>
<feature type="chain" id="PRO_5028405844" description="Glycoside hydrolase family 5 domain-containing protein" evidence="6">
    <location>
        <begin position="19"/>
        <end position="336"/>
    </location>
</feature>
<accession>A0A6V7UEK0</accession>
<comment type="similarity">
    <text evidence="1 5">Belongs to the glycosyl hydrolase 5 (cellulase A) family.</text>
</comment>
<dbReference type="InterPro" id="IPR050386">
    <property type="entry name" value="Glycosyl_hydrolase_5"/>
</dbReference>
<evidence type="ECO:0000256" key="2">
    <source>
        <dbReference type="ARBA" id="ARBA00022729"/>
    </source>
</evidence>
<dbReference type="EMBL" id="CAJEWN010000060">
    <property type="protein sequence ID" value="CAD2155860.1"/>
    <property type="molecule type" value="Genomic_DNA"/>
</dbReference>
<sequence>MLINKFQLILLFILSVYALTILAVNPPFGRLSVNKGQLVGANGRPVQLRGISLWFSQWLTQWYSPQAVKAIKCFFNGNVVRAAIGTCCSGYLENPQAAIKAAMTVADAAIANGIYFIIDWHDVANQKCTNDAEFKKFTNSAITFFTTILNKYKGSPNLILELWNEPICPWNKLKEYYNAVLARVRKLDPNVVVILGTPWQSAGPGDDVINSPVSGKNLLYALHYYVVPNNEHIENQKKRILKAKSKGIGTFISEYGDADVNLPAPLKPNEMKSFWAFMDQNKLSYCKWSLSNKDEVYSLVLPHCTPDQANQERCLSPSGKLLRDYMKNQRNGITGC</sequence>
<evidence type="ECO:0000256" key="5">
    <source>
        <dbReference type="RuleBase" id="RU361153"/>
    </source>
</evidence>
<dbReference type="GO" id="GO:0005576">
    <property type="term" value="C:extracellular region"/>
    <property type="evidence" value="ECO:0007669"/>
    <property type="project" value="TreeGrafter"/>
</dbReference>
<dbReference type="InterPro" id="IPR018087">
    <property type="entry name" value="Glyco_hydro_5_CS"/>
</dbReference>
<dbReference type="GO" id="GO:0009986">
    <property type="term" value="C:cell surface"/>
    <property type="evidence" value="ECO:0007669"/>
    <property type="project" value="TreeGrafter"/>
</dbReference>
<keyword evidence="4 5" id="KW-0326">Glycosidase</keyword>
<dbReference type="InterPro" id="IPR017853">
    <property type="entry name" value="GH"/>
</dbReference>
<keyword evidence="2 6" id="KW-0732">Signal</keyword>
<evidence type="ECO:0000259" key="7">
    <source>
        <dbReference type="Pfam" id="PF00150"/>
    </source>
</evidence>
<name>A0A6V7UEK0_MELEN</name>
<dbReference type="PANTHER" id="PTHR31297:SF17">
    <property type="entry name" value="ENDOGLUCANASE"/>
    <property type="match status" value="1"/>
</dbReference>
<feature type="domain" description="Glycoside hydrolase family 5" evidence="7">
    <location>
        <begin position="40"/>
        <end position="293"/>
    </location>
</feature>
<proteinExistence type="inferred from homology"/>
<gene>
    <name evidence="8" type="ORF">MENT_LOCUS12036</name>
</gene>